<reference evidence="2" key="1">
    <citation type="submission" date="2022-11" db="UniProtKB">
        <authorList>
            <consortium name="WormBaseParasite"/>
        </authorList>
    </citation>
    <scope>IDENTIFICATION</scope>
</reference>
<name>A0AC35FMA2_9BILA</name>
<protein>
    <submittedName>
        <fullName evidence="2">Uncharacterized protein</fullName>
    </submittedName>
</protein>
<dbReference type="Proteomes" id="UP000887580">
    <property type="component" value="Unplaced"/>
</dbReference>
<organism evidence="1 2">
    <name type="scientific">Panagrolaimus sp. PS1159</name>
    <dbReference type="NCBI Taxonomy" id="55785"/>
    <lineage>
        <taxon>Eukaryota</taxon>
        <taxon>Metazoa</taxon>
        <taxon>Ecdysozoa</taxon>
        <taxon>Nematoda</taxon>
        <taxon>Chromadorea</taxon>
        <taxon>Rhabditida</taxon>
        <taxon>Tylenchina</taxon>
        <taxon>Panagrolaimomorpha</taxon>
        <taxon>Panagrolaimoidea</taxon>
        <taxon>Panagrolaimidae</taxon>
        <taxon>Panagrolaimus</taxon>
    </lineage>
</organism>
<evidence type="ECO:0000313" key="2">
    <source>
        <dbReference type="WBParaSite" id="PS1159_v2.g19006.t1"/>
    </source>
</evidence>
<evidence type="ECO:0000313" key="1">
    <source>
        <dbReference type="Proteomes" id="UP000887580"/>
    </source>
</evidence>
<proteinExistence type="predicted"/>
<accession>A0AC35FMA2</accession>
<sequence length="146" mass="16922">MRGCMSDIIHYNRSIVRDYPGCYSVRLRDLFVSSDRYAFEPHDQVELCPCHKQYCNGSTKTTQTTPYFLISFTSAFLLLLSYLNNNYNFLCCSKIYHSYPRLSPSSSPSFKSHHLLSSSKNAKIFNDLESRHRRISQKMVLEIGVS</sequence>
<dbReference type="WBParaSite" id="PS1159_v2.g19006.t1">
    <property type="protein sequence ID" value="PS1159_v2.g19006.t1"/>
    <property type="gene ID" value="PS1159_v2.g19006"/>
</dbReference>